<comment type="caution">
    <text evidence="1">The sequence shown here is derived from an EMBL/GenBank/DDBJ whole genome shotgun (WGS) entry which is preliminary data.</text>
</comment>
<proteinExistence type="predicted"/>
<dbReference type="HOGENOM" id="CLU_3220364_0_0_10"/>
<dbReference type="AlphaFoldDB" id="C9MRV9"/>
<dbReference type="EMBL" id="ACVA01000057">
    <property type="protein sequence ID" value="EEX17728.1"/>
    <property type="molecule type" value="Genomic_DNA"/>
</dbReference>
<dbReference type="STRING" id="649761.HMPREF0973_02372"/>
<evidence type="ECO:0000313" key="1">
    <source>
        <dbReference type="EMBL" id="EEX17728.1"/>
    </source>
</evidence>
<accession>C9MRV9</accession>
<gene>
    <name evidence="1" type="ORF">HMPREF0973_02372</name>
</gene>
<protein>
    <submittedName>
        <fullName evidence="1">Uncharacterized protein</fullName>
    </submittedName>
</protein>
<dbReference type="Proteomes" id="UP000003327">
    <property type="component" value="Unassembled WGS sequence"/>
</dbReference>
<sequence length="44" mass="5228">MTQEERWSARCSKVIDFMEKNHGNPSPYRLEEHLFLNFSGIIES</sequence>
<keyword evidence="2" id="KW-1185">Reference proteome</keyword>
<name>C9MRV9_9BACT</name>
<organism evidence="1 2">
    <name type="scientific">Prevotella veroralis F0319</name>
    <dbReference type="NCBI Taxonomy" id="649761"/>
    <lineage>
        <taxon>Bacteria</taxon>
        <taxon>Pseudomonadati</taxon>
        <taxon>Bacteroidota</taxon>
        <taxon>Bacteroidia</taxon>
        <taxon>Bacteroidales</taxon>
        <taxon>Prevotellaceae</taxon>
        <taxon>Prevotella</taxon>
    </lineage>
</organism>
<reference evidence="1 2" key="1">
    <citation type="submission" date="2009-09" db="EMBL/GenBank/DDBJ databases">
        <authorList>
            <person name="Weinstock G."/>
            <person name="Sodergren E."/>
            <person name="Clifton S."/>
            <person name="Fulton L."/>
            <person name="Fulton B."/>
            <person name="Courtney L."/>
            <person name="Fronick C."/>
            <person name="Harrison M."/>
            <person name="Strong C."/>
            <person name="Farmer C."/>
            <person name="Delahaunty K."/>
            <person name="Markovic C."/>
            <person name="Hall O."/>
            <person name="Minx P."/>
            <person name="Tomlinson C."/>
            <person name="Mitreva M."/>
            <person name="Nelson J."/>
            <person name="Hou S."/>
            <person name="Wollam A."/>
            <person name="Pepin K.H."/>
            <person name="Johnson M."/>
            <person name="Bhonagiri V."/>
            <person name="Nash W.E."/>
            <person name="Warren W."/>
            <person name="Chinwalla A."/>
            <person name="Mardis E.R."/>
            <person name="Wilson R.K."/>
        </authorList>
    </citation>
    <scope>NUCLEOTIDE SEQUENCE [LARGE SCALE GENOMIC DNA]</scope>
    <source>
        <strain evidence="1 2">F0319</strain>
    </source>
</reference>
<evidence type="ECO:0000313" key="2">
    <source>
        <dbReference type="Proteomes" id="UP000003327"/>
    </source>
</evidence>
<dbReference type="RefSeq" id="WP_004384055.1">
    <property type="nucleotide sequence ID" value="NZ_GG698716.1"/>
</dbReference>